<reference evidence="3" key="1">
    <citation type="submission" date="2019-06" db="EMBL/GenBank/DDBJ databases">
        <authorList>
            <person name="Broberg M."/>
        </authorList>
    </citation>
    <scope>NUCLEOTIDE SEQUENCE [LARGE SCALE GENOMIC DNA]</scope>
</reference>
<comment type="similarity">
    <text evidence="1">Belongs to the FAD-binding monooxygenase family.</text>
</comment>
<proteinExistence type="inferred from homology"/>
<dbReference type="InterPro" id="IPR036188">
    <property type="entry name" value="FAD/NAD-bd_sf"/>
</dbReference>
<gene>
    <name evidence="2" type="ORF">CBYS24578_00014659</name>
</gene>
<name>A0A9N9YBP1_9HYPO</name>
<evidence type="ECO:0000313" key="3">
    <source>
        <dbReference type="Proteomes" id="UP000754883"/>
    </source>
</evidence>
<dbReference type="Gene3D" id="3.50.50.60">
    <property type="entry name" value="FAD/NAD(P)-binding domain"/>
    <property type="match status" value="2"/>
</dbReference>
<organism evidence="2 3">
    <name type="scientific">Clonostachys byssicola</name>
    <dbReference type="NCBI Taxonomy" id="160290"/>
    <lineage>
        <taxon>Eukaryota</taxon>
        <taxon>Fungi</taxon>
        <taxon>Dikarya</taxon>
        <taxon>Ascomycota</taxon>
        <taxon>Pezizomycotina</taxon>
        <taxon>Sordariomycetes</taxon>
        <taxon>Hypocreomycetidae</taxon>
        <taxon>Hypocreales</taxon>
        <taxon>Bionectriaceae</taxon>
        <taxon>Clonostachys</taxon>
    </lineage>
</organism>
<sequence length="621" mass="69230">MAAAATATARTNGITSHLNRIASHMNGIASHTNGTTAHTNGIVVAAPPKPRVVENFRPLRVIIIGAGFSGIYCGVRIPEKLRNIDLTIYEKNAGIGGTWYENRYPGCACDIPSHSYQYTFAPNPNWSDWYAPAAEIRQYLESIAKRYSVERFIKTSHKVTGATWDSQASKWHVTVNNLTTGEIIHDTADIVISARGSLNEMAWPNIPGVREMKIPVMHSAAWDDSIDFENKKIGVIGGGSSAIQIIPFLQRLSGVKLDCFIRSKTWISKPLGESAMALLGTQSTKFTQEEKDRFANNPEYYLKYRTTIERDGNSIHSVTMKDSPMQGDVRDAFTQLMKERLVKKPEIFETLLPSFGVTCRRLTPGLGYLEALVQDNVDFINTPIERATSTGLVLKNGETRELDILVCATGFQTSAPPPFTVTGRNNTTMQEKFEPFPETYLSLATDGFPNYFMMMGPNAAIGTGPLTTMIEKTGDYIVKCIRKLQKENISSMEPKAARVKDFSQIIEKYFHKTVYLDECNSWYKKKTSKGDRIIGIWPGSALHAMETLRSPRWEDFDYAFDEDKDGGSGNRLAWLGDGWSAPQVDEDAGDLAYFIQPGLLDIPTEPLPENNPTFRKLAFSH</sequence>
<dbReference type="PRINTS" id="PR00469">
    <property type="entry name" value="PNDRDTASEII"/>
</dbReference>
<reference evidence="2 3" key="2">
    <citation type="submission" date="2021-10" db="EMBL/GenBank/DDBJ databases">
        <authorList>
            <person name="Piombo E."/>
        </authorList>
    </citation>
    <scope>NUCLEOTIDE SEQUENCE [LARGE SCALE GENOMIC DNA]</scope>
</reference>
<accession>A0A9N9YBP1</accession>
<dbReference type="InterPro" id="IPR051209">
    <property type="entry name" value="FAD-bind_Monooxygenase_sf"/>
</dbReference>
<dbReference type="OrthoDB" id="74360at2759"/>
<dbReference type="SUPFAM" id="SSF51905">
    <property type="entry name" value="FAD/NAD(P)-binding domain"/>
    <property type="match status" value="3"/>
</dbReference>
<dbReference type="AlphaFoldDB" id="A0A9N9YBP1"/>
<comment type="caution">
    <text evidence="2">The sequence shown here is derived from an EMBL/GenBank/DDBJ whole genome shotgun (WGS) entry which is preliminary data.</text>
</comment>
<evidence type="ECO:0000313" key="2">
    <source>
        <dbReference type="EMBL" id="CAH0003484.1"/>
    </source>
</evidence>
<dbReference type="Pfam" id="PF13450">
    <property type="entry name" value="NAD_binding_8"/>
    <property type="match status" value="1"/>
</dbReference>
<protein>
    <submittedName>
        <fullName evidence="2">Uncharacterized protein</fullName>
    </submittedName>
</protein>
<keyword evidence="3" id="KW-1185">Reference proteome</keyword>
<dbReference type="EMBL" id="CABFNO020001564">
    <property type="protein sequence ID" value="CAH0003484.1"/>
    <property type="molecule type" value="Genomic_DNA"/>
</dbReference>
<evidence type="ECO:0000256" key="1">
    <source>
        <dbReference type="ARBA" id="ARBA00010139"/>
    </source>
</evidence>
<dbReference type="PANTHER" id="PTHR42877:SF7">
    <property type="entry name" value="FLAVIN-BINDING MONOOXYGENASE-RELATED"/>
    <property type="match status" value="1"/>
</dbReference>
<dbReference type="PANTHER" id="PTHR42877">
    <property type="entry name" value="L-ORNITHINE N(5)-MONOOXYGENASE-RELATED"/>
    <property type="match status" value="1"/>
</dbReference>
<dbReference type="Proteomes" id="UP000754883">
    <property type="component" value="Unassembled WGS sequence"/>
</dbReference>